<keyword evidence="1" id="KW-0547">Nucleotide-binding</keyword>
<keyword evidence="1" id="KW-0418">Kinase</keyword>
<comment type="caution">
    <text evidence="4">The sequence shown here is derived from an EMBL/GenBank/DDBJ whole genome shotgun (WGS) entry which is preliminary data.</text>
</comment>
<evidence type="ECO:0000259" key="3">
    <source>
        <dbReference type="PROSITE" id="PS51455"/>
    </source>
</evidence>
<dbReference type="Gene3D" id="3.30.800.10">
    <property type="entry name" value="Phosphatidylinositol Phosphate Kinase II Beta"/>
    <property type="match status" value="1"/>
</dbReference>
<evidence type="ECO:0000256" key="1">
    <source>
        <dbReference type="PROSITE-ProRule" id="PRU00781"/>
    </source>
</evidence>
<evidence type="ECO:0000313" key="4">
    <source>
        <dbReference type="EMBL" id="CAF0909852.1"/>
    </source>
</evidence>
<dbReference type="SMART" id="SM00330">
    <property type="entry name" value="PIPKc"/>
    <property type="match status" value="1"/>
</dbReference>
<dbReference type="PROSITE" id="PS51455">
    <property type="entry name" value="PIPK"/>
    <property type="match status" value="1"/>
</dbReference>
<dbReference type="PROSITE" id="PS51257">
    <property type="entry name" value="PROKAR_LIPOPROTEIN"/>
    <property type="match status" value="1"/>
</dbReference>
<feature type="compositionally biased region" description="Low complexity" evidence="2">
    <location>
        <begin position="601"/>
        <end position="619"/>
    </location>
</feature>
<name>A0A814A9D1_9BILA</name>
<evidence type="ECO:0000256" key="2">
    <source>
        <dbReference type="SAM" id="MobiDB-lite"/>
    </source>
</evidence>
<keyword evidence="1" id="KW-0067">ATP-binding</keyword>
<dbReference type="InterPro" id="IPR027484">
    <property type="entry name" value="PInositol-4-P-5-kinase_N"/>
</dbReference>
<dbReference type="InterPro" id="IPR002498">
    <property type="entry name" value="PInositol-4-P-4/5-kinase_core"/>
</dbReference>
<feature type="region of interest" description="Disordered" evidence="2">
    <location>
        <begin position="601"/>
        <end position="633"/>
    </location>
</feature>
<dbReference type="EMBL" id="CAJNOT010000244">
    <property type="protein sequence ID" value="CAF0909852.1"/>
    <property type="molecule type" value="Genomic_DNA"/>
</dbReference>
<dbReference type="Gene3D" id="3.30.810.10">
    <property type="entry name" value="2-Layer Sandwich"/>
    <property type="match status" value="1"/>
</dbReference>
<feature type="compositionally biased region" description="Basic and acidic residues" evidence="2">
    <location>
        <begin position="624"/>
        <end position="633"/>
    </location>
</feature>
<dbReference type="InterPro" id="IPR027483">
    <property type="entry name" value="PInositol-4-P-4/5-kinase_C_sf"/>
</dbReference>
<evidence type="ECO:0000313" key="5">
    <source>
        <dbReference type="EMBL" id="CAF3711544.1"/>
    </source>
</evidence>
<dbReference type="Proteomes" id="UP000663864">
    <property type="component" value="Unassembled WGS sequence"/>
</dbReference>
<dbReference type="GO" id="GO:0005886">
    <property type="term" value="C:plasma membrane"/>
    <property type="evidence" value="ECO:0007669"/>
    <property type="project" value="TreeGrafter"/>
</dbReference>
<dbReference type="AlphaFoldDB" id="A0A814A9D1"/>
<evidence type="ECO:0000313" key="6">
    <source>
        <dbReference type="Proteomes" id="UP000663864"/>
    </source>
</evidence>
<dbReference type="EMBL" id="CAJOBD010000726">
    <property type="protein sequence ID" value="CAF3711544.1"/>
    <property type="molecule type" value="Genomic_DNA"/>
</dbReference>
<reference evidence="4" key="1">
    <citation type="submission" date="2021-02" db="EMBL/GenBank/DDBJ databases">
        <authorList>
            <person name="Nowell W R."/>
        </authorList>
    </citation>
    <scope>NUCLEOTIDE SEQUENCE</scope>
</reference>
<protein>
    <recommendedName>
        <fullName evidence="3">PIPK domain-containing protein</fullName>
    </recommendedName>
</protein>
<feature type="domain" description="PIPK" evidence="3">
    <location>
        <begin position="97"/>
        <end position="573"/>
    </location>
</feature>
<accession>A0A814A9D1</accession>
<organism evidence="4 6">
    <name type="scientific">Rotaria sordida</name>
    <dbReference type="NCBI Taxonomy" id="392033"/>
    <lineage>
        <taxon>Eukaryota</taxon>
        <taxon>Metazoa</taxon>
        <taxon>Spiralia</taxon>
        <taxon>Gnathifera</taxon>
        <taxon>Rotifera</taxon>
        <taxon>Eurotatoria</taxon>
        <taxon>Bdelloidea</taxon>
        <taxon>Philodinida</taxon>
        <taxon>Philodinidae</taxon>
        <taxon>Rotaria</taxon>
    </lineage>
</organism>
<dbReference type="PANTHER" id="PTHR23086:SF101">
    <property type="entry name" value="LP03320P-RELATED"/>
    <property type="match status" value="1"/>
</dbReference>
<dbReference type="GO" id="GO:0046854">
    <property type="term" value="P:phosphatidylinositol phosphate biosynthetic process"/>
    <property type="evidence" value="ECO:0007669"/>
    <property type="project" value="TreeGrafter"/>
</dbReference>
<dbReference type="Proteomes" id="UP000663836">
    <property type="component" value="Unassembled WGS sequence"/>
</dbReference>
<dbReference type="InterPro" id="IPR023610">
    <property type="entry name" value="PInositol-4/5-P-5/4-kinase"/>
</dbReference>
<dbReference type="Pfam" id="PF01504">
    <property type="entry name" value="PIP5K"/>
    <property type="match status" value="1"/>
</dbReference>
<gene>
    <name evidence="5" type="ORF">JBS370_LOCUS10185</name>
    <name evidence="4" type="ORF">ZHD862_LOCUS7831</name>
</gene>
<dbReference type="SUPFAM" id="SSF56104">
    <property type="entry name" value="SAICAR synthase-like"/>
    <property type="match status" value="1"/>
</dbReference>
<dbReference type="PANTHER" id="PTHR23086">
    <property type="entry name" value="PHOSPHATIDYLINOSITOL-4-PHOSPHATE 5-KINASE"/>
    <property type="match status" value="1"/>
</dbReference>
<dbReference type="GO" id="GO:0016308">
    <property type="term" value="F:1-phosphatidylinositol-4-phosphate 5-kinase activity"/>
    <property type="evidence" value="ECO:0007669"/>
    <property type="project" value="TreeGrafter"/>
</dbReference>
<sequence length="633" mass="72437">MTATEQRTMDLFHHNHHNHQTSSTVSCISSNVGSITDFLFTSEHSSLNNEQQILENSKQEDISILENVSEPTNESNTLSNKEKIGHRRVDETGNITYKRVMVDDLMKSLQIGLNYVLGKHHQPQRQVLYQDFQQIEYQDFPPEGTRLTPKHSYAEFRLKTYAQTAFRFFRNAFGVDPFSFMLSLCGKDLRDLPNPGASGSIFYITADDAYIIKTVSRKEARFLLGLLPGYYMNLTQNPFTLLPKFFGLFCYQSSNKNIRFVIMNNLIPTNVKLSEKYDLKGSIYKRKASEEEHKRELPTLKDNDYKYQHPHGLILESFFYDQLMQTIEDDVRVLGSFDIMDYSLLLAIHNITEEMKSTQNHSLISSLSSNENEKLTSIPTDSDIAMAQFSNHPTYIQYLRVIEFIRAQQEHSVLNTRQSLSDTRINNVDTESIKTVKENLSPVLSTVTNRISQSNEESSNSTNIIFHPQSKGLIHHKLSSASTSHLTDGLIGDDVWYNRQSLSRLAMAGIPAVNQNGDLLLLYVGVIDILQNYRLRKKLEHVFKSTLVTREEISVCNPSHYGARFVRFLSHKVFRKGSRTGNTLLSDSQSNIDRVTFHSSRLLNPSSSNRSQLSDDNSSITNDNKNEMHRIKS</sequence>
<dbReference type="GO" id="GO:0005524">
    <property type="term" value="F:ATP binding"/>
    <property type="evidence" value="ECO:0007669"/>
    <property type="project" value="UniProtKB-UniRule"/>
</dbReference>
<keyword evidence="1" id="KW-0808">Transferase</keyword>
<proteinExistence type="predicted"/>